<keyword evidence="3" id="KW-0808">Transferase</keyword>
<dbReference type="Gene3D" id="3.40.50.2000">
    <property type="entry name" value="Glycogen Phosphorylase B"/>
    <property type="match status" value="1"/>
</dbReference>
<feature type="transmembrane region" description="Helical" evidence="2">
    <location>
        <begin position="1356"/>
        <end position="1376"/>
    </location>
</feature>
<evidence type="ECO:0000256" key="2">
    <source>
        <dbReference type="SAM" id="Phobius"/>
    </source>
</evidence>
<dbReference type="Proteomes" id="UP000799302">
    <property type="component" value="Unassembled WGS sequence"/>
</dbReference>
<evidence type="ECO:0000256" key="1">
    <source>
        <dbReference type="SAM" id="MobiDB-lite"/>
    </source>
</evidence>
<feature type="compositionally biased region" description="Low complexity" evidence="1">
    <location>
        <begin position="2749"/>
        <end position="2758"/>
    </location>
</feature>
<feature type="transmembrane region" description="Helical" evidence="2">
    <location>
        <begin position="925"/>
        <end position="947"/>
    </location>
</feature>
<keyword evidence="2" id="KW-0472">Membrane</keyword>
<dbReference type="EMBL" id="MU004237">
    <property type="protein sequence ID" value="KAF2667969.1"/>
    <property type="molecule type" value="Genomic_DNA"/>
</dbReference>
<feature type="transmembrane region" description="Helical" evidence="2">
    <location>
        <begin position="1014"/>
        <end position="1031"/>
    </location>
</feature>
<feature type="transmembrane region" description="Helical" evidence="2">
    <location>
        <begin position="890"/>
        <end position="913"/>
    </location>
</feature>
<dbReference type="Pfam" id="PF13692">
    <property type="entry name" value="Glyco_trans_1_4"/>
    <property type="match status" value="1"/>
</dbReference>
<protein>
    <submittedName>
        <fullName evidence="3">Glycosyl transferase</fullName>
    </submittedName>
</protein>
<name>A0A6A6U6V1_9PEZI</name>
<feature type="region of interest" description="Disordered" evidence="1">
    <location>
        <begin position="2744"/>
        <end position="2764"/>
    </location>
</feature>
<feature type="transmembrane region" description="Helical" evidence="2">
    <location>
        <begin position="1301"/>
        <end position="1320"/>
    </location>
</feature>
<dbReference type="GO" id="GO:0016740">
    <property type="term" value="F:transferase activity"/>
    <property type="evidence" value="ECO:0007669"/>
    <property type="project" value="UniProtKB-KW"/>
</dbReference>
<evidence type="ECO:0000313" key="4">
    <source>
        <dbReference type="Proteomes" id="UP000799302"/>
    </source>
</evidence>
<keyword evidence="4" id="KW-1185">Reference proteome</keyword>
<feature type="transmembrane region" description="Helical" evidence="2">
    <location>
        <begin position="849"/>
        <end position="870"/>
    </location>
</feature>
<evidence type="ECO:0000313" key="3">
    <source>
        <dbReference type="EMBL" id="KAF2667969.1"/>
    </source>
</evidence>
<organism evidence="3 4">
    <name type="scientific">Microthyrium microscopicum</name>
    <dbReference type="NCBI Taxonomy" id="703497"/>
    <lineage>
        <taxon>Eukaryota</taxon>
        <taxon>Fungi</taxon>
        <taxon>Dikarya</taxon>
        <taxon>Ascomycota</taxon>
        <taxon>Pezizomycotina</taxon>
        <taxon>Dothideomycetes</taxon>
        <taxon>Dothideomycetes incertae sedis</taxon>
        <taxon>Microthyriales</taxon>
        <taxon>Microthyriaceae</taxon>
        <taxon>Microthyrium</taxon>
    </lineage>
</organism>
<keyword evidence="2" id="KW-1133">Transmembrane helix</keyword>
<reference evidence="3" key="1">
    <citation type="journal article" date="2020" name="Stud. Mycol.">
        <title>101 Dothideomycetes genomes: a test case for predicting lifestyles and emergence of pathogens.</title>
        <authorList>
            <person name="Haridas S."/>
            <person name="Albert R."/>
            <person name="Binder M."/>
            <person name="Bloem J."/>
            <person name="Labutti K."/>
            <person name="Salamov A."/>
            <person name="Andreopoulos B."/>
            <person name="Baker S."/>
            <person name="Barry K."/>
            <person name="Bills G."/>
            <person name="Bluhm B."/>
            <person name="Cannon C."/>
            <person name="Castanera R."/>
            <person name="Culley D."/>
            <person name="Daum C."/>
            <person name="Ezra D."/>
            <person name="Gonzalez J."/>
            <person name="Henrissat B."/>
            <person name="Kuo A."/>
            <person name="Liang C."/>
            <person name="Lipzen A."/>
            <person name="Lutzoni F."/>
            <person name="Magnuson J."/>
            <person name="Mondo S."/>
            <person name="Nolan M."/>
            <person name="Ohm R."/>
            <person name="Pangilinan J."/>
            <person name="Park H.-J."/>
            <person name="Ramirez L."/>
            <person name="Alfaro M."/>
            <person name="Sun H."/>
            <person name="Tritt A."/>
            <person name="Yoshinaga Y."/>
            <person name="Zwiers L.-H."/>
            <person name="Turgeon B."/>
            <person name="Goodwin S."/>
            <person name="Spatafora J."/>
            <person name="Crous P."/>
            <person name="Grigoriev I."/>
        </authorList>
    </citation>
    <scope>NUCLEOTIDE SEQUENCE</scope>
    <source>
        <strain evidence="3">CBS 115976</strain>
    </source>
</reference>
<feature type="transmembrane region" description="Helical" evidence="2">
    <location>
        <begin position="991"/>
        <end position="1008"/>
    </location>
</feature>
<feature type="transmembrane region" description="Helical" evidence="2">
    <location>
        <begin position="1274"/>
        <end position="1295"/>
    </location>
</feature>
<gene>
    <name evidence="3" type="ORF">BT63DRAFT_306062</name>
</gene>
<feature type="transmembrane region" description="Helical" evidence="2">
    <location>
        <begin position="20"/>
        <end position="44"/>
    </location>
</feature>
<feature type="transmembrane region" description="Helical" evidence="2">
    <location>
        <begin position="953"/>
        <end position="979"/>
    </location>
</feature>
<proteinExistence type="predicted"/>
<feature type="transmembrane region" description="Helical" evidence="2">
    <location>
        <begin position="1332"/>
        <end position="1350"/>
    </location>
</feature>
<keyword evidence="2" id="KW-0812">Transmembrane</keyword>
<feature type="transmembrane region" description="Helical" evidence="2">
    <location>
        <begin position="1181"/>
        <end position="1205"/>
    </location>
</feature>
<accession>A0A6A6U6V1</accession>
<sequence length="2764" mass="312740">MIEYLGITANKLSSMTTGWWNFIIIGLLIVTTVFGTCYVLFASYKGVKSHIVKKRNIASVPPAVAAYIDELKRFVKPLRQVREKASQNPKTFGAFLGGMSSPPTAHEGSLLSNWDMIVLDPRQAGVLDAATYQCTSAHILGRLDVRTLMGSDRSSNPAEINQCLGAISQALTNNFRRAGETDSKFTGVLLANWTNHFTPIICNRLIDYILALGFEVYLEISPPAFLNEEQVQELNMSLVRGVVCYNGTILPDGERRNYFEMVPMMPALRAMAGQAVIRDACIMMLEALDDNAEVRHAVVKRSYDWCRFKSAISWIGPNSALTNAEIAYRKTVVGEPMGAMMWLKEDINQKLHETWRLNDTISQHPTSDHSIYDTLEAFVPGLKSRLSVVLPDNNTERLTNIVDDFNWTSRISQEQNNPFLVSRQGHDFSELGCFPIGIEITPRDFATLVQGQRHLAKLNMLDPIKPEKLRAHVAKIQALYDARNTLGLSPVVCEAVVELLELCTLSDEEINEHLRIYIGLDSGFRTAMDKKFWGLYEADADTGLTDIYISAMAPDVPGTMLHTFLSSRGVSRVQSFLAEMALAHVQGKLDERWQMSPRMVHDLGWITPAENLLFMQRLTVSPCASCPECSALSTRVRGYAEYQLLEVPTITQLRRQNANTYLRGLITVEELIKNRLDWYREKGCYHPEFNTAVALFKEIDARLPFILLEQHRDIATQIDNVMQEVLQKGKIDASADIFGLALFCAYRKMALQEVIMEVTDRNPLPNGQPDQAACFAEMFSLGSNCEAYFDISPNTMGQILNVKMRGYYKKHQPPQRDDLTTELPTAYSSSNIDLDPKAGGPELPMYYRVSFLGIFAVPALVDILLLTTIGRGLYLSAFMTEVEKSTATSALMTSLFLTGAIGTWISSGGSYYLHSMAFSAMNMFVMTRFVAGVALAFLIGGTAFIVLAATKGVLAGVIFFLYFCMLTMYLTILAALAIYQLPDFMFQSGRVVITMCIPLLFISPILTLWVGHDIIVYLCILASFLTALLVGTRKVVAQWGTWYISIKTMTDKEVVIWYKDARILDPTIPGPEDDSVDVGNTAFPRLALHSAIVKEVNKSFWTKPTTDVKIKEMAEAYPATQFLLGWYTQYSRTKMPYAFSPTWNLQCKAAIDTLRDMQKGLKLHNAFIHWRHSGDEVWCGVLYFVIALLDKWISLLSGGSIVGLSAANSEVYRLAVGFGLSYFLIGAVFLDSVAQPLWATANKALPQPVNSIERLKQVAINDAKNKRNLYWRELSRYFFMHVWGLSITAALMWSFNQYREAVIMYLAYVGAYSGLLWYQYNRIFTGPTALKDLLTATCIALPTGVLLRHFLPNFEYGAVVGLGIGTWTAAILSVFTSKIGAPVFRKDSYVQETPIYHCCGTPGTRTLMSQAALGQIFDSTTTLPTDLRYRLDPANHPGVEVLDNLLSHNSQSSKNVVEAFRSAMQHVHKTADLWKRGETLVDLVPTRHLIDQEQKMRAISRLSDNKLHVYVFVGLDLVNDEWIMDIRRNCKVIAEAIIHCTAQARLGFTKEHSQLIELLAMSGIQDDEFAIPEGVKRQLEHSSNERLRVLKDSDKTFLRDLLLGLDVEVGWDNLPLTVRSYLIQRCCGLPCRLSDVQIDWMNSRLEETRCIDADELIARSNLGAVTSAQITAFASNLEGDHDGDRPEPPDSIYDDVTLLPNAMEPDTRIIDRILKPVFWSNNKLQIGIKFCVVALIADPEFQRELDYVMQGKPAIIRWPITFGLNILWHYVKTLQNIILPIFLLHGREKVQKVYDDMKGMKTVIMKNRIAVENIDGPTTCFQSSQADGTYQLHQYKGHFDAKPPGIENMMAVNTYSSKLVLLKREEWAKCKLVNTYEYEYTGNDPNRYHKLPIQRRCVEGDLKRQIVEYDNRGYIERGSYFKDDNLVEFKFWYRKNAKFDDELLRGEFSLPHISMDVAWSVPPANNSKRLDKWIPYTKVTEATFVQGSDVYHSKWLYDHKFHPVVTTTLNGQEIPTPPMIEFDWFGVLKKPKNCSFIADNPVFSFSSLSSNVFSRALGFSKHVYPMSTTRARSHLWKTWKNGKELDAVTTRWLDEMALRREKVMTPYWRARDWGFLRRAEDYILEQADTIMARVDLDPDISSWTHIAYKISDFLSMGQGGDSRINTRTVETQMQDSDTSLHVLAMDTGTWPIEGGGVSACRRDMVNNLDSIKWHVLAEAANDYGVPKFQMEKNVQSLTLLPLWGLDFLTPTHGVFNNCLDSEIAHRENETRDADIIKKFIPILTTLVRCSRAVKLSREHIVEATKALCDLNTYFESNRHWSDVWKSDIVKKVWRELWLSPSTDNMVPISDWLDAECPTLAHMDNALDMWHRYLFIQSVPVPEEIPSVFQASHHFAGASYGVVCKVKRGCSLHVWDHCISWREVTVFLSSAMSFDAPFVCTALISLSRVIAVLLLHHADVVLPCADFFNPGWEVELGSQENVICHRRTYRRKIDPVVNGITDMERFKPIEQIKSKRPTAVMLSHVRFVKDIKNAILAADLICNVWGFKDYRLEIYGDMERAPSYAVECQEIIAIKGLHDNVLLKGLGSPMKVLEDAWLFLNSSVSEGLPLAMGEAALTGVPVVCTDVGASFRVVTDPETGKRFSAVVAPNDSFSLARAQVNILAMLDEWSEYADDEPGYRPKLSVHPTADEVERFTKRMYEKEEQRRRLGNMGRTNVFNSFSSDRYLREHEQMLWIAKMQSGDFKANVGSSLPVSSRSSWLEKDD</sequence>
<dbReference type="OrthoDB" id="2582433at2759"/>
<dbReference type="SUPFAM" id="SSF53756">
    <property type="entry name" value="UDP-Glycosyltransferase/glycogen phosphorylase"/>
    <property type="match status" value="1"/>
</dbReference>
<feature type="transmembrane region" description="Helical" evidence="2">
    <location>
        <begin position="1211"/>
        <end position="1230"/>
    </location>
</feature>
<dbReference type="PANTHER" id="PTHR12526:SF604">
    <property type="entry name" value="TRANSFERASE, PUTATIVE (AFU_ORTHOLOGUE AFUA_4G14070)-RELATED"/>
    <property type="match status" value="1"/>
</dbReference>
<dbReference type="PANTHER" id="PTHR12526">
    <property type="entry name" value="GLYCOSYLTRANSFERASE"/>
    <property type="match status" value="1"/>
</dbReference>